<protein>
    <submittedName>
        <fullName evidence="2">DUF5994 family protein</fullName>
    </submittedName>
</protein>
<evidence type="ECO:0000313" key="2">
    <source>
        <dbReference type="EMBL" id="GAA5063207.1"/>
    </source>
</evidence>
<proteinExistence type="predicted"/>
<dbReference type="EMBL" id="BAABJM010000005">
    <property type="protein sequence ID" value="GAA5063207.1"/>
    <property type="molecule type" value="Genomic_DNA"/>
</dbReference>
<evidence type="ECO:0000313" key="3">
    <source>
        <dbReference type="Proteomes" id="UP001500603"/>
    </source>
</evidence>
<comment type="caution">
    <text evidence="2">The sequence shown here is derived from an EMBL/GenBank/DDBJ whole genome shotgun (WGS) entry which is preliminary data.</text>
</comment>
<gene>
    <name evidence="2" type="ORF">GCM10023318_47660</name>
</gene>
<sequence>MTASTMPGNPARHPVPPEYTPRLRLKAKSKHDDRDCVDGAWWPRTQGLLEELPDLLAVLAVRLGPIFRVVYDPREWQPAPPETIIGQRIVELLPYPSTSDTLLVVFGDDDERVVLRVIAPDTNQADAHATLMSSVASKTAVLLDDSATSPPLDEAGGGRRAPQTR</sequence>
<dbReference type="InterPro" id="IPR046036">
    <property type="entry name" value="DUF5994"/>
</dbReference>
<dbReference type="Pfam" id="PF19457">
    <property type="entry name" value="DUF5994"/>
    <property type="match status" value="1"/>
</dbReference>
<feature type="region of interest" description="Disordered" evidence="1">
    <location>
        <begin position="144"/>
        <end position="165"/>
    </location>
</feature>
<evidence type="ECO:0000256" key="1">
    <source>
        <dbReference type="SAM" id="MobiDB-lite"/>
    </source>
</evidence>
<dbReference type="RefSeq" id="WP_345498011.1">
    <property type="nucleotide sequence ID" value="NZ_BAABJM010000005.1"/>
</dbReference>
<accession>A0ABP9KT51</accession>
<dbReference type="Proteomes" id="UP001500603">
    <property type="component" value="Unassembled WGS sequence"/>
</dbReference>
<reference evidence="3" key="1">
    <citation type="journal article" date="2019" name="Int. J. Syst. Evol. Microbiol.">
        <title>The Global Catalogue of Microorganisms (GCM) 10K type strain sequencing project: providing services to taxonomists for standard genome sequencing and annotation.</title>
        <authorList>
            <consortium name="The Broad Institute Genomics Platform"/>
            <consortium name="The Broad Institute Genome Sequencing Center for Infectious Disease"/>
            <person name="Wu L."/>
            <person name="Ma J."/>
        </authorList>
    </citation>
    <scope>NUCLEOTIDE SEQUENCE [LARGE SCALE GENOMIC DNA]</scope>
    <source>
        <strain evidence="3">JCM 18298</strain>
    </source>
</reference>
<name>A0ABP9KT51_9NOCA</name>
<organism evidence="2 3">
    <name type="scientific">Nocardia callitridis</name>
    <dbReference type="NCBI Taxonomy" id="648753"/>
    <lineage>
        <taxon>Bacteria</taxon>
        <taxon>Bacillati</taxon>
        <taxon>Actinomycetota</taxon>
        <taxon>Actinomycetes</taxon>
        <taxon>Mycobacteriales</taxon>
        <taxon>Nocardiaceae</taxon>
        <taxon>Nocardia</taxon>
    </lineage>
</organism>
<keyword evidence="3" id="KW-1185">Reference proteome</keyword>